<feature type="transmembrane region" description="Helical" evidence="7">
    <location>
        <begin position="197"/>
        <end position="220"/>
    </location>
</feature>
<feature type="transmembrane region" description="Helical" evidence="7">
    <location>
        <begin position="81"/>
        <end position="100"/>
    </location>
</feature>
<keyword evidence="3 7" id="KW-0812">Transmembrane</keyword>
<dbReference type="PROSITE" id="PS50850">
    <property type="entry name" value="MFS"/>
    <property type="match status" value="1"/>
</dbReference>
<evidence type="ECO:0000256" key="7">
    <source>
        <dbReference type="SAM" id="Phobius"/>
    </source>
</evidence>
<dbReference type="VEuPathDB" id="FungiDB:SCHCODRAFT_02637598"/>
<dbReference type="Pfam" id="PF07690">
    <property type="entry name" value="MFS_1"/>
    <property type="match status" value="1"/>
</dbReference>
<evidence type="ECO:0000256" key="5">
    <source>
        <dbReference type="ARBA" id="ARBA00023136"/>
    </source>
</evidence>
<feature type="region of interest" description="Disordered" evidence="6">
    <location>
        <begin position="1"/>
        <end position="33"/>
    </location>
</feature>
<feature type="transmembrane region" description="Helical" evidence="7">
    <location>
        <begin position="112"/>
        <end position="131"/>
    </location>
</feature>
<dbReference type="PANTHER" id="PTHR23501">
    <property type="entry name" value="MAJOR FACILITATOR SUPERFAMILY"/>
    <property type="match status" value="1"/>
</dbReference>
<feature type="non-terminal residue" evidence="9">
    <location>
        <position position="582"/>
    </location>
</feature>
<dbReference type="HOGENOM" id="CLU_000960_22_0_1"/>
<dbReference type="Proteomes" id="UP000007431">
    <property type="component" value="Unassembled WGS sequence"/>
</dbReference>
<dbReference type="STRING" id="578458.D8QDE2"/>
<evidence type="ECO:0000313" key="9">
    <source>
        <dbReference type="EMBL" id="EFI93663.1"/>
    </source>
</evidence>
<feature type="compositionally biased region" description="Basic and acidic residues" evidence="6">
    <location>
        <begin position="541"/>
        <end position="582"/>
    </location>
</feature>
<dbReference type="SUPFAM" id="SSF103473">
    <property type="entry name" value="MFS general substrate transporter"/>
    <property type="match status" value="1"/>
</dbReference>
<keyword evidence="4 7" id="KW-1133">Transmembrane helix</keyword>
<feature type="transmembrane region" description="Helical" evidence="7">
    <location>
        <begin position="380"/>
        <end position="399"/>
    </location>
</feature>
<feature type="transmembrane region" description="Helical" evidence="7">
    <location>
        <begin position="439"/>
        <end position="458"/>
    </location>
</feature>
<dbReference type="GO" id="GO:0022857">
    <property type="term" value="F:transmembrane transporter activity"/>
    <property type="evidence" value="ECO:0007669"/>
    <property type="project" value="InterPro"/>
</dbReference>
<evidence type="ECO:0000313" key="10">
    <source>
        <dbReference type="Proteomes" id="UP000007431"/>
    </source>
</evidence>
<dbReference type="InterPro" id="IPR020846">
    <property type="entry name" value="MFS_dom"/>
</dbReference>
<gene>
    <name evidence="9" type="ORF">SCHCODRAFT_111883</name>
</gene>
<evidence type="ECO:0000259" key="8">
    <source>
        <dbReference type="PROSITE" id="PS50850"/>
    </source>
</evidence>
<dbReference type="PANTHER" id="PTHR23501:SF191">
    <property type="entry name" value="VACUOLAR BASIC AMINO ACID TRANSPORTER 4"/>
    <property type="match status" value="1"/>
</dbReference>
<proteinExistence type="predicted"/>
<dbReference type="EMBL" id="GL377310">
    <property type="protein sequence ID" value="EFI93663.1"/>
    <property type="molecule type" value="Genomic_DNA"/>
</dbReference>
<reference evidence="9 10" key="1">
    <citation type="journal article" date="2010" name="Nat. Biotechnol.">
        <title>Genome sequence of the model mushroom Schizophyllum commune.</title>
        <authorList>
            <person name="Ohm R.A."/>
            <person name="de Jong J.F."/>
            <person name="Lugones L.G."/>
            <person name="Aerts A."/>
            <person name="Kothe E."/>
            <person name="Stajich J.E."/>
            <person name="de Vries R.P."/>
            <person name="Record E."/>
            <person name="Levasseur A."/>
            <person name="Baker S.E."/>
            <person name="Bartholomew K.A."/>
            <person name="Coutinho P.M."/>
            <person name="Erdmann S."/>
            <person name="Fowler T.J."/>
            <person name="Gathman A.C."/>
            <person name="Lombard V."/>
            <person name="Henrissat B."/>
            <person name="Knabe N."/>
            <person name="Kuees U."/>
            <person name="Lilly W.W."/>
            <person name="Lindquist E."/>
            <person name="Lucas S."/>
            <person name="Magnuson J.K."/>
            <person name="Piumi F."/>
            <person name="Raudaskoski M."/>
            <person name="Salamov A."/>
            <person name="Schmutz J."/>
            <person name="Schwarze F.W.M.R."/>
            <person name="vanKuyk P.A."/>
            <person name="Horton J.S."/>
            <person name="Grigoriev I.V."/>
            <person name="Woesten H.A.B."/>
        </authorList>
    </citation>
    <scope>NUCLEOTIDE SEQUENCE [LARGE SCALE GENOMIC DNA]</scope>
    <source>
        <strain evidence="10">H4-8 / FGSC 9210</strain>
    </source>
</reference>
<protein>
    <recommendedName>
        <fullName evidence="8">Major facilitator superfamily (MFS) profile domain-containing protein</fullName>
    </recommendedName>
</protein>
<evidence type="ECO:0000256" key="6">
    <source>
        <dbReference type="SAM" id="MobiDB-lite"/>
    </source>
</evidence>
<evidence type="ECO:0000256" key="2">
    <source>
        <dbReference type="ARBA" id="ARBA00022448"/>
    </source>
</evidence>
<sequence>MPEGRYEPPSLSPSPSRHSSSQNVTERTESPQACEPPILGRKSVILIFIGLILAIFVSALDETIVATAAVNITSDFNSYELYSWVPVAYLVTINAVQPIYGKLSDIFGRRLVLLFGLSIFLIGSIGCGWAPSMIFFIAARAVSGIGAGGLINMAYIVVADLFSLEEGPKYRGLLSLGFAFSNVLGPILGGVFSSQTTWRWCFWINIPLVSITILAIGVFLRLPRRAHAGYRTEMKCLDVLGALFMVASIACFVLPVSLAGSYWAWNAPVTIALFVVSAISLALYFVGEFYVAKEPIIPLRLMKNGGLVATWMTLFFYGMTFITYLYYIPMWSQVVDHRTAVIAGVLLIPLLGTFTSASLIFGPAMKVASRFRWRPTRTMLLIGVLVHLLGAFLIGFVFAPGRHVAAEIIVLMVYGAGCGFTIQSSFLDAQAYIAMSSSVAVLFQNIGSTAGLAAAGAINRAHLSRAFAGISEDIISQDTLSRILSNADLVNEPGLLSDTARELVRTKFSDSIQLVLRVAIAFAGMAGLVALLPRQPYTARAGDERTSANEQRTSRTTEKEAREVEEGKNADNGHRHVPDREV</sequence>
<feature type="transmembrane region" description="Helical" evidence="7">
    <location>
        <begin position="170"/>
        <end position="191"/>
    </location>
</feature>
<dbReference type="AlphaFoldDB" id="D8QDE2"/>
<name>D8QDE2_SCHCM</name>
<dbReference type="CDD" id="cd17502">
    <property type="entry name" value="MFS_Azr1_MDR_like"/>
    <property type="match status" value="1"/>
</dbReference>
<dbReference type="eggNOG" id="KOG0254">
    <property type="taxonomic scope" value="Eukaryota"/>
</dbReference>
<feature type="transmembrane region" description="Helical" evidence="7">
    <location>
        <begin position="304"/>
        <end position="328"/>
    </location>
</feature>
<comment type="subcellular location">
    <subcellularLocation>
        <location evidence="1">Endomembrane system</location>
        <topology evidence="1">Multi-pass membrane protein</topology>
    </subcellularLocation>
</comment>
<evidence type="ECO:0000256" key="3">
    <source>
        <dbReference type="ARBA" id="ARBA00022692"/>
    </source>
</evidence>
<feature type="transmembrane region" description="Helical" evidence="7">
    <location>
        <begin position="137"/>
        <end position="158"/>
    </location>
</feature>
<organism evidence="10">
    <name type="scientific">Schizophyllum commune (strain H4-8 / FGSC 9210)</name>
    <name type="common">Split gill fungus</name>
    <dbReference type="NCBI Taxonomy" id="578458"/>
    <lineage>
        <taxon>Eukaryota</taxon>
        <taxon>Fungi</taxon>
        <taxon>Dikarya</taxon>
        <taxon>Basidiomycota</taxon>
        <taxon>Agaricomycotina</taxon>
        <taxon>Agaricomycetes</taxon>
        <taxon>Agaricomycetidae</taxon>
        <taxon>Agaricales</taxon>
        <taxon>Schizophyllaceae</taxon>
        <taxon>Schizophyllum</taxon>
    </lineage>
</organism>
<dbReference type="GO" id="GO:0012505">
    <property type="term" value="C:endomembrane system"/>
    <property type="evidence" value="ECO:0007669"/>
    <property type="project" value="UniProtKB-SubCell"/>
</dbReference>
<evidence type="ECO:0000256" key="4">
    <source>
        <dbReference type="ARBA" id="ARBA00022989"/>
    </source>
</evidence>
<feature type="region of interest" description="Disordered" evidence="6">
    <location>
        <begin position="540"/>
        <end position="582"/>
    </location>
</feature>
<keyword evidence="10" id="KW-1185">Reference proteome</keyword>
<feature type="transmembrane region" description="Helical" evidence="7">
    <location>
        <begin position="45"/>
        <end position="69"/>
    </location>
</feature>
<dbReference type="InterPro" id="IPR011701">
    <property type="entry name" value="MFS"/>
</dbReference>
<dbReference type="InParanoid" id="D8QDE2"/>
<evidence type="ECO:0000256" key="1">
    <source>
        <dbReference type="ARBA" id="ARBA00004127"/>
    </source>
</evidence>
<feature type="transmembrane region" description="Helical" evidence="7">
    <location>
        <begin position="340"/>
        <end position="360"/>
    </location>
</feature>
<feature type="transmembrane region" description="Helical" evidence="7">
    <location>
        <begin position="514"/>
        <end position="532"/>
    </location>
</feature>
<dbReference type="GO" id="GO:0005886">
    <property type="term" value="C:plasma membrane"/>
    <property type="evidence" value="ECO:0007669"/>
    <property type="project" value="TreeGrafter"/>
</dbReference>
<keyword evidence="2" id="KW-0813">Transport</keyword>
<dbReference type="InterPro" id="IPR036259">
    <property type="entry name" value="MFS_trans_sf"/>
</dbReference>
<feature type="domain" description="Major facilitator superfamily (MFS) profile" evidence="8">
    <location>
        <begin position="47"/>
        <end position="536"/>
    </location>
</feature>
<accession>D8QDE2</accession>
<dbReference type="Gene3D" id="1.20.1720.10">
    <property type="entry name" value="Multidrug resistance protein D"/>
    <property type="match status" value="1"/>
</dbReference>
<feature type="transmembrane region" description="Helical" evidence="7">
    <location>
        <begin position="271"/>
        <end position="292"/>
    </location>
</feature>
<feature type="transmembrane region" description="Helical" evidence="7">
    <location>
        <begin position="240"/>
        <end position="265"/>
    </location>
</feature>
<keyword evidence="5 7" id="KW-0472">Membrane</keyword>
<feature type="transmembrane region" description="Helical" evidence="7">
    <location>
        <begin position="405"/>
        <end position="427"/>
    </location>
</feature>